<evidence type="ECO:0000313" key="16">
    <source>
        <dbReference type="Ensembl" id="ENSCSAVP00000017414.1"/>
    </source>
</evidence>
<reference evidence="16" key="2">
    <citation type="submission" date="2025-08" db="UniProtKB">
        <authorList>
            <consortium name="Ensembl"/>
        </authorList>
    </citation>
    <scope>IDENTIFICATION</scope>
</reference>
<evidence type="ECO:0000256" key="15">
    <source>
        <dbReference type="SAM" id="Phobius"/>
    </source>
</evidence>
<evidence type="ECO:0000256" key="1">
    <source>
        <dbReference type="ARBA" id="ARBA00004141"/>
    </source>
</evidence>
<evidence type="ECO:0000256" key="9">
    <source>
        <dbReference type="ARBA" id="ARBA00023136"/>
    </source>
</evidence>
<keyword evidence="9 15" id="KW-0472">Membrane</keyword>
<accession>H2ZIJ8</accession>
<keyword evidence="4 15" id="KW-0812">Transmembrane</keyword>
<evidence type="ECO:0000256" key="4">
    <source>
        <dbReference type="ARBA" id="ARBA00022692"/>
    </source>
</evidence>
<protein>
    <recommendedName>
        <fullName evidence="12">Short-chain dehydrogenase/reductase 3</fullName>
        <ecNumber evidence="3">1.1.1.300</ecNumber>
    </recommendedName>
    <alternativeName>
        <fullName evidence="13">Retinal short-chain dehydrogenase/reductase 1</fullName>
    </alternativeName>
</protein>
<dbReference type="SUPFAM" id="SSF51735">
    <property type="entry name" value="NAD(P)-binding Rossmann-fold domains"/>
    <property type="match status" value="1"/>
</dbReference>
<dbReference type="EC" id="1.1.1.300" evidence="3"/>
<keyword evidence="5" id="KW-0521">NADP</keyword>
<dbReference type="CDD" id="cd05339">
    <property type="entry name" value="17beta-HSDXI-like_SDR_c"/>
    <property type="match status" value="1"/>
</dbReference>
<dbReference type="FunFam" id="3.40.50.720:FF:000131">
    <property type="entry name" value="Short-chain dehydrogenase/reductase 3"/>
    <property type="match status" value="1"/>
</dbReference>
<dbReference type="InterPro" id="IPR036291">
    <property type="entry name" value="NAD(P)-bd_dom_sf"/>
</dbReference>
<organism evidence="16 17">
    <name type="scientific">Ciona savignyi</name>
    <name type="common">Pacific transparent sea squirt</name>
    <dbReference type="NCBI Taxonomy" id="51511"/>
    <lineage>
        <taxon>Eukaryota</taxon>
        <taxon>Metazoa</taxon>
        <taxon>Chordata</taxon>
        <taxon>Tunicata</taxon>
        <taxon>Ascidiacea</taxon>
        <taxon>Phlebobranchia</taxon>
        <taxon>Cionidae</taxon>
        <taxon>Ciona</taxon>
    </lineage>
</organism>
<dbReference type="Ensembl" id="ENSCSAVT00000017605.1">
    <property type="protein sequence ID" value="ENSCSAVP00000017414.1"/>
    <property type="gene ID" value="ENSCSAVG00000010256.1"/>
</dbReference>
<dbReference type="GO" id="GO:0052650">
    <property type="term" value="F:all-trans-retinol dehydrogenase (NADP+) activity"/>
    <property type="evidence" value="ECO:0007669"/>
    <property type="project" value="UniProtKB-EC"/>
</dbReference>
<evidence type="ECO:0000256" key="5">
    <source>
        <dbReference type="ARBA" id="ARBA00022857"/>
    </source>
</evidence>
<comment type="catalytic activity">
    <reaction evidence="10">
        <text>all-trans-retinol + NADP(+) = all-trans-retinal + NADPH + H(+)</text>
        <dbReference type="Rhea" id="RHEA:25033"/>
        <dbReference type="ChEBI" id="CHEBI:15378"/>
        <dbReference type="ChEBI" id="CHEBI:17336"/>
        <dbReference type="ChEBI" id="CHEBI:17898"/>
        <dbReference type="ChEBI" id="CHEBI:57783"/>
        <dbReference type="ChEBI" id="CHEBI:58349"/>
        <dbReference type="EC" id="1.1.1.300"/>
    </reaction>
</comment>
<dbReference type="GO" id="GO:0005811">
    <property type="term" value="C:lipid droplet"/>
    <property type="evidence" value="ECO:0007669"/>
    <property type="project" value="TreeGrafter"/>
</dbReference>
<dbReference type="InParanoid" id="H2ZIJ8"/>
<keyword evidence="7" id="KW-0560">Oxidoreductase</keyword>
<evidence type="ECO:0000256" key="13">
    <source>
        <dbReference type="ARBA" id="ARBA00082544"/>
    </source>
</evidence>
<keyword evidence="17" id="KW-1185">Reference proteome</keyword>
<dbReference type="FunCoup" id="H2ZIJ8">
    <property type="interactions" value="5"/>
</dbReference>
<dbReference type="InterPro" id="IPR002347">
    <property type="entry name" value="SDR_fam"/>
</dbReference>
<dbReference type="PANTHER" id="PTHR24322">
    <property type="entry name" value="PKSB"/>
    <property type="match status" value="1"/>
</dbReference>
<proteinExistence type="inferred from homology"/>
<dbReference type="STRING" id="51511.ENSCSAVP00000017414"/>
<comment type="subcellular location">
    <subcellularLocation>
        <location evidence="1">Membrane</location>
        <topology evidence="1">Multi-pass membrane protein</topology>
    </subcellularLocation>
</comment>
<evidence type="ECO:0000256" key="3">
    <source>
        <dbReference type="ARBA" id="ARBA00012852"/>
    </source>
</evidence>
<dbReference type="Proteomes" id="UP000007875">
    <property type="component" value="Unassembled WGS sequence"/>
</dbReference>
<dbReference type="Pfam" id="PF00106">
    <property type="entry name" value="adh_short"/>
    <property type="match status" value="1"/>
</dbReference>
<reference evidence="16" key="3">
    <citation type="submission" date="2025-09" db="UniProtKB">
        <authorList>
            <consortium name="Ensembl"/>
        </authorList>
    </citation>
    <scope>IDENTIFICATION</scope>
</reference>
<name>H2ZIJ8_CIOSA</name>
<comment type="similarity">
    <text evidence="2 14">Belongs to the short-chain dehydrogenases/reductases (SDR) family.</text>
</comment>
<dbReference type="AlphaFoldDB" id="H2ZIJ8"/>
<evidence type="ECO:0000313" key="17">
    <source>
        <dbReference type="Proteomes" id="UP000007875"/>
    </source>
</evidence>
<evidence type="ECO:0000256" key="11">
    <source>
        <dbReference type="ARBA" id="ARBA00059620"/>
    </source>
</evidence>
<evidence type="ECO:0000256" key="7">
    <source>
        <dbReference type="ARBA" id="ARBA00023002"/>
    </source>
</evidence>
<sequence>MNFLVDLLVLLYELIASFVLCLFRWIFPVQYKSVSGEVCLITGAGNGIGRLLAIEFAKRKARVAIWDIDEDGLKETCAMIQEIGREVYSDVCDLNKKDEIKAAADRVREAFGEVNILVNNAGVAFCKEILDLTDKEIETTYNVNVLAHVWTIREFLPSMLARNHGHLVNVASTVGLFSSPGMPDYCSSKHAAVGLHNSIFFDLQNAEKYGIKTTLICPYLIDTGMFNGVHVKYDWILPPISPKDCANTIMHAVLTEQEMVAIPRTMYFAHVLSTILPVKALIAGYKFVGADKAISYFKPNRDYQVKSYSKSVE</sequence>
<reference evidence="17" key="1">
    <citation type="submission" date="2003-08" db="EMBL/GenBank/DDBJ databases">
        <authorList>
            <person name="Birren B."/>
            <person name="Nusbaum C."/>
            <person name="Abebe A."/>
            <person name="Abouelleil A."/>
            <person name="Adekoya E."/>
            <person name="Ait-zahra M."/>
            <person name="Allen N."/>
            <person name="Allen T."/>
            <person name="An P."/>
            <person name="Anderson M."/>
            <person name="Anderson S."/>
            <person name="Arachchi H."/>
            <person name="Armbruster J."/>
            <person name="Bachantsang P."/>
            <person name="Baldwin J."/>
            <person name="Barry A."/>
            <person name="Bayul T."/>
            <person name="Blitshsteyn B."/>
            <person name="Bloom T."/>
            <person name="Blye J."/>
            <person name="Boguslavskiy L."/>
            <person name="Borowsky M."/>
            <person name="Boukhgalter B."/>
            <person name="Brunache A."/>
            <person name="Butler J."/>
            <person name="Calixte N."/>
            <person name="Calvo S."/>
            <person name="Camarata J."/>
            <person name="Campo K."/>
            <person name="Chang J."/>
            <person name="Cheshatsang Y."/>
            <person name="Citroen M."/>
            <person name="Collymore A."/>
            <person name="Considine T."/>
            <person name="Cook A."/>
            <person name="Cooke P."/>
            <person name="Corum B."/>
            <person name="Cuomo C."/>
            <person name="David R."/>
            <person name="Dawoe T."/>
            <person name="Degray S."/>
            <person name="Dodge S."/>
            <person name="Dooley K."/>
            <person name="Dorje P."/>
            <person name="Dorjee K."/>
            <person name="Dorris L."/>
            <person name="Duffey N."/>
            <person name="Dupes A."/>
            <person name="Elkins T."/>
            <person name="Engels R."/>
            <person name="Erickson J."/>
            <person name="Farina A."/>
            <person name="Faro S."/>
            <person name="Ferreira P."/>
            <person name="Fischer H."/>
            <person name="Fitzgerald M."/>
            <person name="Foley K."/>
            <person name="Gage D."/>
            <person name="Galagan J."/>
            <person name="Gearin G."/>
            <person name="Gnerre S."/>
            <person name="Gnirke A."/>
            <person name="Goyette A."/>
            <person name="Graham J."/>
            <person name="Grandbois E."/>
            <person name="Gyaltsen K."/>
            <person name="Hafez N."/>
            <person name="Hagopian D."/>
            <person name="Hagos B."/>
            <person name="Hall J."/>
            <person name="Hatcher B."/>
            <person name="Heller A."/>
            <person name="Higgins H."/>
            <person name="Honan T."/>
            <person name="Horn A."/>
            <person name="Houde N."/>
            <person name="Hughes L."/>
            <person name="Hulme W."/>
            <person name="Husby E."/>
            <person name="Iliev I."/>
            <person name="Jaffe D."/>
            <person name="Jones C."/>
            <person name="Kamal M."/>
            <person name="Kamat A."/>
            <person name="Kamvysselis M."/>
            <person name="Karlsson E."/>
            <person name="Kells C."/>
            <person name="Kieu A."/>
            <person name="Kisner P."/>
            <person name="Kodira C."/>
            <person name="Kulbokas E."/>
            <person name="Labutti K."/>
            <person name="Lama D."/>
            <person name="Landers T."/>
            <person name="Leger J."/>
            <person name="Levine S."/>
            <person name="Lewis D."/>
            <person name="Lewis T."/>
            <person name="Lindblad-toh K."/>
            <person name="Liu X."/>
            <person name="Lokyitsang T."/>
            <person name="Lokyitsang Y."/>
            <person name="Lucien O."/>
            <person name="Lui A."/>
            <person name="Ma L.J."/>
            <person name="Mabbitt R."/>
            <person name="Macdonald J."/>
            <person name="Maclean C."/>
            <person name="Major J."/>
            <person name="Manning J."/>
            <person name="Marabella R."/>
            <person name="Maru K."/>
            <person name="Matthews C."/>
            <person name="Mauceli E."/>
            <person name="Mccarthy M."/>
            <person name="Mcdonough S."/>
            <person name="Mcghee T."/>
            <person name="Meldrim J."/>
            <person name="Meneus L."/>
            <person name="Mesirov J."/>
            <person name="Mihalev A."/>
            <person name="Mihova T."/>
            <person name="Mikkelsen T."/>
            <person name="Mlenga V."/>
            <person name="Moru K."/>
            <person name="Mozes J."/>
            <person name="Mulrain L."/>
            <person name="Munson G."/>
            <person name="Naylor J."/>
            <person name="Newes C."/>
            <person name="Nguyen C."/>
            <person name="Nguyen N."/>
            <person name="Nguyen T."/>
            <person name="Nicol R."/>
            <person name="Nielsen C."/>
            <person name="Nizzari M."/>
            <person name="Norbu C."/>
            <person name="Norbu N."/>
            <person name="O'donnell P."/>
            <person name="Okoawo O."/>
            <person name="O'leary S."/>
            <person name="Omotosho B."/>
            <person name="O'neill K."/>
            <person name="Osman S."/>
            <person name="Parker S."/>
            <person name="Perrin D."/>
            <person name="Phunkhang P."/>
            <person name="Piqani B."/>
            <person name="Purcell S."/>
            <person name="Rachupka T."/>
            <person name="Ramasamy U."/>
            <person name="Rameau R."/>
            <person name="Ray V."/>
            <person name="Raymond C."/>
            <person name="Retta R."/>
            <person name="Richardson S."/>
            <person name="Rise C."/>
            <person name="Rodriguez J."/>
            <person name="Rogers J."/>
            <person name="Rogov P."/>
            <person name="Rutman M."/>
            <person name="Schupbach R."/>
            <person name="Seaman C."/>
            <person name="Settipalli S."/>
            <person name="Sharpe T."/>
            <person name="Sheridan J."/>
            <person name="Sherpa N."/>
            <person name="Shi J."/>
            <person name="Smirnov S."/>
            <person name="Smith C."/>
            <person name="Sougnez C."/>
            <person name="Spencer B."/>
            <person name="Stalker J."/>
            <person name="Stange-thomann N."/>
            <person name="Stavropoulos S."/>
            <person name="Stetson K."/>
            <person name="Stone C."/>
            <person name="Stone S."/>
            <person name="Stubbs M."/>
            <person name="Talamas J."/>
            <person name="Tchuinga P."/>
            <person name="Tenzing P."/>
            <person name="Tesfaye S."/>
            <person name="Theodore J."/>
            <person name="Thoulutsang Y."/>
            <person name="Topham K."/>
            <person name="Towey S."/>
            <person name="Tsamla T."/>
            <person name="Tsomo N."/>
            <person name="Vallee D."/>
            <person name="Vassiliev H."/>
            <person name="Venkataraman V."/>
            <person name="Vinson J."/>
            <person name="Vo A."/>
            <person name="Wade C."/>
            <person name="Wang S."/>
            <person name="Wangchuk T."/>
            <person name="Wangdi T."/>
            <person name="Whittaker C."/>
            <person name="Wilkinson J."/>
            <person name="Wu Y."/>
            <person name="Wyman D."/>
            <person name="Yadav S."/>
            <person name="Yang S."/>
            <person name="Yang X."/>
            <person name="Yeager S."/>
            <person name="Yee E."/>
            <person name="Young G."/>
            <person name="Zainoun J."/>
            <person name="Zembeck L."/>
            <person name="Zimmer A."/>
            <person name="Zody M."/>
            <person name="Lander E."/>
        </authorList>
    </citation>
    <scope>NUCLEOTIDE SEQUENCE [LARGE SCALE GENOMIC DNA]</scope>
</reference>
<dbReference type="GO" id="GO:0016020">
    <property type="term" value="C:membrane"/>
    <property type="evidence" value="ECO:0007669"/>
    <property type="project" value="UniProtKB-SubCell"/>
</dbReference>
<dbReference type="HOGENOM" id="CLU_010194_2_5_1"/>
<keyword evidence="8" id="KW-0443">Lipid metabolism</keyword>
<dbReference type="GeneTree" id="ENSGT00940000169042"/>
<dbReference type="PANTHER" id="PTHR24322:SF746">
    <property type="entry name" value="SHORT CHAIN DEHYDROGENASE_REDUCTASE FAMILY 16C MEMBER 5"/>
    <property type="match status" value="1"/>
</dbReference>
<evidence type="ECO:0000256" key="12">
    <source>
        <dbReference type="ARBA" id="ARBA00068717"/>
    </source>
</evidence>
<evidence type="ECO:0000256" key="10">
    <source>
        <dbReference type="ARBA" id="ARBA00050568"/>
    </source>
</evidence>
<keyword evidence="6 15" id="KW-1133">Transmembrane helix</keyword>
<dbReference type="PRINTS" id="PR00081">
    <property type="entry name" value="GDHRDH"/>
</dbReference>
<evidence type="ECO:0000256" key="14">
    <source>
        <dbReference type="RuleBase" id="RU000363"/>
    </source>
</evidence>
<evidence type="ECO:0000256" key="8">
    <source>
        <dbReference type="ARBA" id="ARBA00023098"/>
    </source>
</evidence>
<evidence type="ECO:0000256" key="2">
    <source>
        <dbReference type="ARBA" id="ARBA00006484"/>
    </source>
</evidence>
<comment type="function">
    <text evidence="11">Catalyzes the reduction of all-trans-retinal to all-trans-retinol in the presence of NADPH.</text>
</comment>
<feature type="transmembrane region" description="Helical" evidence="15">
    <location>
        <begin position="7"/>
        <end position="27"/>
    </location>
</feature>
<dbReference type="OMA" id="SVEGQVC"/>
<dbReference type="PRINTS" id="PR00080">
    <property type="entry name" value="SDRFAMILY"/>
</dbReference>
<evidence type="ECO:0000256" key="6">
    <source>
        <dbReference type="ARBA" id="ARBA00022989"/>
    </source>
</evidence>
<dbReference type="eggNOG" id="KOG1201">
    <property type="taxonomic scope" value="Eukaryota"/>
</dbReference>
<dbReference type="Gene3D" id="3.40.50.720">
    <property type="entry name" value="NAD(P)-binding Rossmann-like Domain"/>
    <property type="match status" value="1"/>
</dbReference>